<dbReference type="Gene3D" id="1.10.12.10">
    <property type="entry name" value="Lyase 2-enoyl-coa Hydratase, Chain A, domain 2"/>
    <property type="match status" value="1"/>
</dbReference>
<name>A0ABW6THK9_9NOCA</name>
<dbReference type="Gene3D" id="3.90.226.10">
    <property type="entry name" value="2-enoyl-CoA Hydratase, Chain A, domain 1"/>
    <property type="match status" value="1"/>
</dbReference>
<organism evidence="8 9">
    <name type="scientific">Nocardia elegans</name>
    <dbReference type="NCBI Taxonomy" id="300029"/>
    <lineage>
        <taxon>Bacteria</taxon>
        <taxon>Bacillati</taxon>
        <taxon>Actinomycetota</taxon>
        <taxon>Actinomycetes</taxon>
        <taxon>Mycobacteriales</taxon>
        <taxon>Nocardiaceae</taxon>
        <taxon>Nocardia</taxon>
    </lineage>
</organism>
<evidence type="ECO:0000256" key="7">
    <source>
        <dbReference type="RuleBase" id="RU003707"/>
    </source>
</evidence>
<keyword evidence="9" id="KW-1185">Reference proteome</keyword>
<comment type="caution">
    <text evidence="8">The sequence shown here is derived from an EMBL/GenBank/DDBJ whole genome shotgun (WGS) entry which is preliminary data.</text>
</comment>
<dbReference type="Proteomes" id="UP001602089">
    <property type="component" value="Unassembled WGS sequence"/>
</dbReference>
<dbReference type="RefSeq" id="WP_387131085.1">
    <property type="nucleotide sequence ID" value="NZ_JBIATK010000007.1"/>
</dbReference>
<dbReference type="CDD" id="cd06558">
    <property type="entry name" value="crotonase-like"/>
    <property type="match status" value="1"/>
</dbReference>
<dbReference type="SUPFAM" id="SSF52096">
    <property type="entry name" value="ClpP/crotonase"/>
    <property type="match status" value="1"/>
</dbReference>
<comment type="catalytic activity">
    <reaction evidence="6">
        <text>a 4-saturated-(3S)-3-hydroxyacyl-CoA = a (3E)-enoyl-CoA + H2O</text>
        <dbReference type="Rhea" id="RHEA:20724"/>
        <dbReference type="ChEBI" id="CHEBI:15377"/>
        <dbReference type="ChEBI" id="CHEBI:58521"/>
        <dbReference type="ChEBI" id="CHEBI:137480"/>
        <dbReference type="EC" id="4.2.1.17"/>
    </reaction>
</comment>
<dbReference type="EMBL" id="JBIATK010000007">
    <property type="protein sequence ID" value="MFF4025619.1"/>
    <property type="molecule type" value="Genomic_DNA"/>
</dbReference>
<evidence type="ECO:0000256" key="6">
    <source>
        <dbReference type="ARBA" id="ARBA00023717"/>
    </source>
</evidence>
<gene>
    <name evidence="8" type="ORF">ACFYY5_22505</name>
</gene>
<proteinExistence type="inferred from homology"/>
<dbReference type="PANTHER" id="PTHR11941:SF130">
    <property type="entry name" value="ENOYL-COA HYDRATASE ECHA12-RELATED"/>
    <property type="match status" value="1"/>
</dbReference>
<keyword evidence="3" id="KW-0276">Fatty acid metabolism</keyword>
<comment type="catalytic activity">
    <reaction evidence="5">
        <text>a (3S)-3-hydroxyacyl-CoA = a (2E)-enoyl-CoA + H2O</text>
        <dbReference type="Rhea" id="RHEA:16105"/>
        <dbReference type="ChEBI" id="CHEBI:15377"/>
        <dbReference type="ChEBI" id="CHEBI:57318"/>
        <dbReference type="ChEBI" id="CHEBI:58856"/>
        <dbReference type="EC" id="4.2.1.17"/>
    </reaction>
</comment>
<dbReference type="PANTHER" id="PTHR11941">
    <property type="entry name" value="ENOYL-COA HYDRATASE-RELATED"/>
    <property type="match status" value="1"/>
</dbReference>
<keyword evidence="4" id="KW-0456">Lyase</keyword>
<comment type="function">
    <text evidence="1">Could possibly oxidize fatty acids using specific components.</text>
</comment>
<dbReference type="Pfam" id="PF00378">
    <property type="entry name" value="ECH_1"/>
    <property type="match status" value="1"/>
</dbReference>
<dbReference type="InterPro" id="IPR029045">
    <property type="entry name" value="ClpP/crotonase-like_dom_sf"/>
</dbReference>
<evidence type="ECO:0000256" key="2">
    <source>
        <dbReference type="ARBA" id="ARBA00005254"/>
    </source>
</evidence>
<dbReference type="InterPro" id="IPR014748">
    <property type="entry name" value="Enoyl-CoA_hydra_C"/>
</dbReference>
<evidence type="ECO:0000256" key="1">
    <source>
        <dbReference type="ARBA" id="ARBA00002994"/>
    </source>
</evidence>
<comment type="similarity">
    <text evidence="2 7">Belongs to the enoyl-CoA hydratase/isomerase family.</text>
</comment>
<dbReference type="InterPro" id="IPR018376">
    <property type="entry name" value="Enoyl-CoA_hyd/isom_CS"/>
</dbReference>
<sequence>MQTLEEHFETLLAEEVKPGVVVVTLNRPDRYNAMTNTMFVELERLAWGLETEDSCRVVVVTGAGKAFCSGYDLADADDLPNLGALGMLDQQERAARALTAIRSLRVPVIAAVNGPAAGGGLALALAADIRLAGPAAKFNAAFVRIGLSAGDLGTSWLLTRLIGPAKTSEICFTGRVVDAAEAAELGIVNSVGAGDVVADSLSLAEQIAANSPGGVQLSKRALQANLEVGSYAAAIELENRGQALLTRSPDMSEALNAFKEKRAPVFQGK</sequence>
<keyword evidence="3" id="KW-0443">Lipid metabolism</keyword>
<evidence type="ECO:0000256" key="4">
    <source>
        <dbReference type="ARBA" id="ARBA00023239"/>
    </source>
</evidence>
<dbReference type="PROSITE" id="PS00166">
    <property type="entry name" value="ENOYL_COA_HYDRATASE"/>
    <property type="match status" value="1"/>
</dbReference>
<accession>A0ABW6THK9</accession>
<protein>
    <submittedName>
        <fullName evidence="8">Enoyl-CoA hydratase/isomerase family protein</fullName>
    </submittedName>
</protein>
<reference evidence="8 9" key="1">
    <citation type="submission" date="2024-10" db="EMBL/GenBank/DDBJ databases">
        <title>The Natural Products Discovery Center: Release of the First 8490 Sequenced Strains for Exploring Actinobacteria Biosynthetic Diversity.</title>
        <authorList>
            <person name="Kalkreuter E."/>
            <person name="Kautsar S.A."/>
            <person name="Yang D."/>
            <person name="Bader C.D."/>
            <person name="Teijaro C.N."/>
            <person name="Fluegel L."/>
            <person name="Davis C.M."/>
            <person name="Simpson J.R."/>
            <person name="Lauterbach L."/>
            <person name="Steele A.D."/>
            <person name="Gui C."/>
            <person name="Meng S."/>
            <person name="Li G."/>
            <person name="Viehrig K."/>
            <person name="Ye F."/>
            <person name="Su P."/>
            <person name="Kiefer A.F."/>
            <person name="Nichols A."/>
            <person name="Cepeda A.J."/>
            <person name="Yan W."/>
            <person name="Fan B."/>
            <person name="Jiang Y."/>
            <person name="Adhikari A."/>
            <person name="Zheng C.-J."/>
            <person name="Schuster L."/>
            <person name="Cowan T.M."/>
            <person name="Smanski M.J."/>
            <person name="Chevrette M.G."/>
            <person name="De Carvalho L.P.S."/>
            <person name="Shen B."/>
        </authorList>
    </citation>
    <scope>NUCLEOTIDE SEQUENCE [LARGE SCALE GENOMIC DNA]</scope>
    <source>
        <strain evidence="8 9">NPDC001867</strain>
    </source>
</reference>
<evidence type="ECO:0000313" key="8">
    <source>
        <dbReference type="EMBL" id="MFF4025619.1"/>
    </source>
</evidence>
<evidence type="ECO:0000256" key="3">
    <source>
        <dbReference type="ARBA" id="ARBA00022832"/>
    </source>
</evidence>
<evidence type="ECO:0000256" key="5">
    <source>
        <dbReference type="ARBA" id="ARBA00023709"/>
    </source>
</evidence>
<dbReference type="InterPro" id="IPR001753">
    <property type="entry name" value="Enoyl-CoA_hydra/iso"/>
</dbReference>
<evidence type="ECO:0000313" key="9">
    <source>
        <dbReference type="Proteomes" id="UP001602089"/>
    </source>
</evidence>